<dbReference type="PANTHER" id="PTHR33443:SF30">
    <property type="entry name" value="SARCOSINE DEHYDROGENASE-2C PROTEIN"/>
    <property type="match status" value="1"/>
</dbReference>
<dbReference type="GeneID" id="114438104"/>
<organism evidence="1 2">
    <name type="scientific">Parambassis ranga</name>
    <name type="common">Indian glassy fish</name>
    <dbReference type="NCBI Taxonomy" id="210632"/>
    <lineage>
        <taxon>Eukaryota</taxon>
        <taxon>Metazoa</taxon>
        <taxon>Chordata</taxon>
        <taxon>Craniata</taxon>
        <taxon>Vertebrata</taxon>
        <taxon>Euteleostomi</taxon>
        <taxon>Actinopterygii</taxon>
        <taxon>Neopterygii</taxon>
        <taxon>Teleostei</taxon>
        <taxon>Neoteleostei</taxon>
        <taxon>Acanthomorphata</taxon>
        <taxon>Ovalentaria</taxon>
        <taxon>Ambassidae</taxon>
        <taxon>Parambassis</taxon>
    </lineage>
</organism>
<dbReference type="InterPro" id="IPR053234">
    <property type="entry name" value="RPM1_Interactor"/>
</dbReference>
<evidence type="ECO:0000313" key="2">
    <source>
        <dbReference type="RefSeq" id="XP_028265023.1"/>
    </source>
</evidence>
<protein>
    <submittedName>
        <fullName evidence="2 3">Uncharacterized protein LOC114438104 isoform X1</fullName>
    </submittedName>
</protein>
<evidence type="ECO:0000313" key="3">
    <source>
        <dbReference type="RefSeq" id="XP_028265032.1"/>
    </source>
</evidence>
<dbReference type="Proteomes" id="UP000515145">
    <property type="component" value="Chromosome 1"/>
</dbReference>
<reference evidence="2 3" key="1">
    <citation type="submission" date="2025-04" db="UniProtKB">
        <authorList>
            <consortium name="RefSeq"/>
        </authorList>
    </citation>
    <scope>IDENTIFICATION</scope>
</reference>
<accession>A0A6P7IHH1</accession>
<keyword evidence="1" id="KW-1185">Reference proteome</keyword>
<sequence length="624" mass="70681">MCTRADSEEVIILSDDDDDNDDVDNDVDNERSCLIVEIEEEQETAYVLPPCAQDEDLVVTFSRRAKVLPHARYDCPVHSFTATEFETGCPVASNKLMCDQCYCYICDKLASSCAEWSKKEICHCNSHNKSTFWSNLRDNTLLGGLKHFNLTLSEVDSCLRRAEMLLQRFKKELSGLYASYQEGGKPQEYGLAQMNEQDRIYDYTPVCNCVSSFLNNADKQDNRAAAVMNLGAAGEFLGHCQVSENLILLSPVAYVNQAQTLLLQRVVASVQRLFVMSDFTPEFISKMQDFYYRLDFPPQLRIMKTSLCMRPWDDVLLVSVMKGQNVSGVRKDKGKKDVLIEKMAVVSLRVELLQRQQRYRELCRYLRVVQTDSRLFQQVQDLVPFFMCMAGDFRSALNSLFPSVNPPASRFTAGLFLIFLHIFKTATSPKMMVTQLSQLCYSDAVWEPIKDAVPLNCPELVKFAFRAQRYSSAVYTDSQCWTSLLTIVNAPSGPHSPLPAPSPQFLHEAQTVVYSILTDQQGSNVHLPHSFQEVYPEQALLLLVTGALGLRILNGDLSPVIPVINTFKENTWALSWMCQNLSSNQERMNSFFQSITQEVQKKNGGHNLVPFLRSIVWNQKSVGC</sequence>
<name>A0A6P7IHH1_9TELE</name>
<dbReference type="RefSeq" id="XP_028265032.1">
    <property type="nucleotide sequence ID" value="XM_028409231.1"/>
</dbReference>
<dbReference type="RefSeq" id="XP_028265023.1">
    <property type="nucleotide sequence ID" value="XM_028409222.1"/>
</dbReference>
<proteinExistence type="predicted"/>
<evidence type="ECO:0000313" key="1">
    <source>
        <dbReference type="Proteomes" id="UP000515145"/>
    </source>
</evidence>
<dbReference type="PANTHER" id="PTHR33443">
    <property type="entry name" value="ZGC:112980"/>
    <property type="match status" value="1"/>
</dbReference>
<dbReference type="OrthoDB" id="266020at2759"/>
<gene>
    <name evidence="2 3" type="primary">LOC114438104</name>
</gene>
<dbReference type="AlphaFoldDB" id="A0A6P7IHH1"/>